<reference evidence="1 2" key="1">
    <citation type="submission" date="2024-03" db="EMBL/GenBank/DDBJ databases">
        <title>Two novel species of the genus Flavobacterium exhibiting potentially degradation of complex polysaccharides.</title>
        <authorList>
            <person name="Lian X."/>
        </authorList>
    </citation>
    <scope>NUCLEOTIDE SEQUENCE [LARGE SCALE GENOMIC DNA]</scope>
    <source>
        <strain evidence="2">j3</strain>
    </source>
</reference>
<dbReference type="Proteomes" id="UP001460072">
    <property type="component" value="Unassembled WGS sequence"/>
</dbReference>
<evidence type="ECO:0000313" key="1">
    <source>
        <dbReference type="EMBL" id="MEM0541595.1"/>
    </source>
</evidence>
<gene>
    <name evidence="1" type="ORF">WFZ85_03115</name>
</gene>
<dbReference type="EMBL" id="JBCGDO010000002">
    <property type="protein sequence ID" value="MEM0541595.1"/>
    <property type="molecule type" value="Genomic_DNA"/>
</dbReference>
<proteinExistence type="predicted"/>
<accession>A0ABU9N4V8</accession>
<protein>
    <submittedName>
        <fullName evidence="1">Uncharacterized protein</fullName>
    </submittedName>
</protein>
<dbReference type="RefSeq" id="WP_342694823.1">
    <property type="nucleotide sequence ID" value="NZ_JBCGDO010000002.1"/>
</dbReference>
<comment type="caution">
    <text evidence="1">The sequence shown here is derived from an EMBL/GenBank/DDBJ whole genome shotgun (WGS) entry which is preliminary data.</text>
</comment>
<sequence length="194" mass="21764">MKKLVFGLIATVMLGFVGNSQEFTPESVKNDLQIGTMSFYSSIKGFYKAGMTEKEFLLALSNGNGFKNQTEEAKNILKLSYELLTNKAPDQRVKEVLIKPFAIFTKEGLQLMYDGKTENLNAASTIMFGIEDDSINTKLSTKTKGPNGEVVFDNVEGCRWYQIGCHIRWLFGTEEGRKTLKSIIDVLTFVVTLF</sequence>
<evidence type="ECO:0000313" key="2">
    <source>
        <dbReference type="Proteomes" id="UP001460072"/>
    </source>
</evidence>
<organism evidence="1 2">
    <name type="scientific">Flavobacterium aureirubrum</name>
    <dbReference type="NCBI Taxonomy" id="3133147"/>
    <lineage>
        <taxon>Bacteria</taxon>
        <taxon>Pseudomonadati</taxon>
        <taxon>Bacteroidota</taxon>
        <taxon>Flavobacteriia</taxon>
        <taxon>Flavobacteriales</taxon>
        <taxon>Flavobacteriaceae</taxon>
        <taxon>Flavobacterium</taxon>
    </lineage>
</organism>
<keyword evidence="2" id="KW-1185">Reference proteome</keyword>
<name>A0ABU9N4V8_9FLAO</name>